<evidence type="ECO:0000256" key="2">
    <source>
        <dbReference type="ARBA" id="ARBA00010349"/>
    </source>
</evidence>
<proteinExistence type="inferred from homology"/>
<dbReference type="GO" id="GO:0008312">
    <property type="term" value="F:7S RNA binding"/>
    <property type="evidence" value="ECO:0007669"/>
    <property type="project" value="UniProtKB-UniRule"/>
</dbReference>
<dbReference type="GO" id="GO:0005786">
    <property type="term" value="C:signal recognition particle, endoplasmic reticulum targeting"/>
    <property type="evidence" value="ECO:0007669"/>
    <property type="project" value="UniProtKB-UniRule"/>
</dbReference>
<sequence>MAPHLDNEACVSFQFFSSLAELLAKTSQQAHGSVFLSQKPLIDGVSNSSPSILIRATDGNTNAPNPKSAGEGSGVAKTTSSKNKNKVKLSTVVESQHLDGFYTRYADICKTGMTGLKKRDRSKRKAKGKGSAAKTPKA</sequence>
<comment type="caution">
    <text evidence="9">The sequence shown here is derived from an EMBL/GenBank/DDBJ whole genome shotgun (WGS) entry which is preliminary data.</text>
</comment>
<keyword evidence="10" id="KW-1185">Reference proteome</keyword>
<gene>
    <name evidence="9" type="ORF">PECM_004880</name>
</gene>
<keyword evidence="3 7" id="KW-0963">Cytoplasm</keyword>
<dbReference type="SUPFAM" id="SSF54762">
    <property type="entry name" value="Signal recognition particle alu RNA binding heterodimer, SRP9/14"/>
    <property type="match status" value="1"/>
</dbReference>
<dbReference type="EMBL" id="WIWV01000032">
    <property type="protein sequence ID" value="KAF7717006.1"/>
    <property type="molecule type" value="Genomic_DNA"/>
</dbReference>
<evidence type="ECO:0000313" key="9">
    <source>
        <dbReference type="EMBL" id="KAF7717006.1"/>
    </source>
</evidence>
<dbReference type="InterPro" id="IPR003210">
    <property type="entry name" value="Signal_recog_particle_SRP14"/>
</dbReference>
<feature type="region of interest" description="Disordered" evidence="8">
    <location>
        <begin position="53"/>
        <end position="88"/>
    </location>
</feature>
<evidence type="ECO:0000256" key="1">
    <source>
        <dbReference type="ARBA" id="ARBA00004496"/>
    </source>
</evidence>
<feature type="region of interest" description="Disordered" evidence="8">
    <location>
        <begin position="113"/>
        <end position="138"/>
    </location>
</feature>
<evidence type="ECO:0000256" key="4">
    <source>
        <dbReference type="ARBA" id="ARBA00022884"/>
    </source>
</evidence>
<protein>
    <recommendedName>
        <fullName evidence="7">Signal recognition particle subunit SRP14</fullName>
    </recommendedName>
    <alternativeName>
        <fullName evidence="7">Signal recognition particle 14 kDa protein</fullName>
    </alternativeName>
</protein>
<evidence type="ECO:0000313" key="10">
    <source>
        <dbReference type="Proteomes" id="UP000631181"/>
    </source>
</evidence>
<name>A0A8J8W2Y4_9EURO</name>
<dbReference type="Proteomes" id="UP000631181">
    <property type="component" value="Unassembled WGS sequence"/>
</dbReference>
<evidence type="ECO:0000256" key="6">
    <source>
        <dbReference type="ARBA" id="ARBA00023274"/>
    </source>
</evidence>
<feature type="compositionally biased region" description="Low complexity" evidence="8">
    <location>
        <begin position="77"/>
        <end position="88"/>
    </location>
</feature>
<dbReference type="InterPro" id="IPR009018">
    <property type="entry name" value="Signal_recog_particle_SRP9/14"/>
</dbReference>
<dbReference type="OrthoDB" id="19209at2759"/>
<comment type="subcellular location">
    <subcellularLocation>
        <location evidence="1 7">Cytoplasm</location>
    </subcellularLocation>
</comment>
<comment type="subunit">
    <text evidence="7">Component of a fungal signal recognition particle (SRP) complex that consists of a 7SL RNA molecule (scR1) and at least six protein subunits: SRP72, SRP68, SRP54, SEC65, SRP21 and SRP14.</text>
</comment>
<keyword evidence="5 7" id="KW-0733">Signal recognition particle</keyword>
<dbReference type="Pfam" id="PF02290">
    <property type="entry name" value="SRP14"/>
    <property type="match status" value="1"/>
</dbReference>
<feature type="compositionally biased region" description="Low complexity" evidence="8">
    <location>
        <begin position="129"/>
        <end position="138"/>
    </location>
</feature>
<evidence type="ECO:0000256" key="5">
    <source>
        <dbReference type="ARBA" id="ARBA00023135"/>
    </source>
</evidence>
<dbReference type="AlphaFoldDB" id="A0A8J8W2Y4"/>
<evidence type="ECO:0000256" key="8">
    <source>
        <dbReference type="SAM" id="MobiDB-lite"/>
    </source>
</evidence>
<feature type="compositionally biased region" description="Basic residues" evidence="8">
    <location>
        <begin position="116"/>
        <end position="128"/>
    </location>
</feature>
<dbReference type="Gene3D" id="3.30.720.10">
    <property type="entry name" value="Signal recognition particle alu RNA binding heterodimer, srp9/1"/>
    <property type="match status" value="1"/>
</dbReference>
<dbReference type="GO" id="GO:0006614">
    <property type="term" value="P:SRP-dependent cotranslational protein targeting to membrane"/>
    <property type="evidence" value="ECO:0007669"/>
    <property type="project" value="UniProtKB-UniRule"/>
</dbReference>
<evidence type="ECO:0000256" key="7">
    <source>
        <dbReference type="RuleBase" id="RU368100"/>
    </source>
</evidence>
<reference evidence="9" key="1">
    <citation type="journal article" date="2020" name="Front. Microbiol.">
        <title>Gene regulatory networks of Penicillium echinulatum 2HH and Penicillium oxalicum 114-2 inferred by a computational biology approach.</title>
        <authorList>
            <person name="Lenz A.R."/>
            <person name="Galan-Vasquez E."/>
            <person name="Balbinot E."/>
            <person name="De Abreu F.P."/>
            <person name="De Oliveira N.S."/>
            <person name="Da Rosa L.O."/>
            <person name="De Avila E Silva S."/>
            <person name="Camassola M."/>
            <person name="Dillon A.J.P."/>
            <person name="Perez-Rueda E."/>
        </authorList>
    </citation>
    <scope>NUCLEOTIDE SEQUENCE</scope>
    <source>
        <strain evidence="9">S1M29</strain>
    </source>
</reference>
<accession>A0A8J8W2Y4</accession>
<evidence type="ECO:0000256" key="3">
    <source>
        <dbReference type="ARBA" id="ARBA00022490"/>
    </source>
</evidence>
<dbReference type="GO" id="GO:0030942">
    <property type="term" value="F:endoplasmic reticulum signal peptide binding"/>
    <property type="evidence" value="ECO:0007669"/>
    <property type="project" value="UniProtKB-UniRule"/>
</dbReference>
<comment type="similarity">
    <text evidence="2 7">Belongs to the SRP14 family.</text>
</comment>
<dbReference type="PANTHER" id="PTHR12013">
    <property type="entry name" value="SIGNAL RECOGNITION PARTICLE 14 KD PROTEIN"/>
    <property type="match status" value="1"/>
</dbReference>
<comment type="function">
    <text evidence="7">Component of the signal recognition particle (SRP) complex, a ribonucleoprotein complex that mediates the cotranslational targeting of secretory and membrane proteins to the endoplasmic reticulum (ER).</text>
</comment>
<keyword evidence="6 7" id="KW-0687">Ribonucleoprotein</keyword>
<organism evidence="9 10">
    <name type="scientific">Penicillium ucsense</name>
    <dbReference type="NCBI Taxonomy" id="2839758"/>
    <lineage>
        <taxon>Eukaryota</taxon>
        <taxon>Fungi</taxon>
        <taxon>Dikarya</taxon>
        <taxon>Ascomycota</taxon>
        <taxon>Pezizomycotina</taxon>
        <taxon>Eurotiomycetes</taxon>
        <taxon>Eurotiomycetidae</taxon>
        <taxon>Eurotiales</taxon>
        <taxon>Aspergillaceae</taxon>
        <taxon>Penicillium</taxon>
    </lineage>
</organism>
<keyword evidence="4 7" id="KW-0694">RNA-binding</keyword>